<dbReference type="PANTHER" id="PTHR30149:SF0">
    <property type="entry name" value="HYDROGENASE MATURATION FACTOR HYPD"/>
    <property type="match status" value="1"/>
</dbReference>
<sequence length="367" mass="41748">MKYIKEFRDVSMCKKIIKNMHNKSSKPINIMEVCGSHTMAIYKNGIDKLIPSNINLISGPGCPVCVTPREYIDKVLELSKMKNVIITTFGDMVKLPGSFKSLREQRASGADIRVVYCPLDCVKIAEENPNKEVVFLAVGFETTTPIIALVVKEAKRKKLKNFTLLQNLKTMPGIMEKIILDKETSIDGFICPGNVSSIIGSKPFENLSKTYNIPMVIAGFESCDVLCAIYMLMEMLEKSQYSLKNIYKRLVKPCGNEKAKLVVNEVFSKDKSFWRGFGFVENTGLKFNENYKEFNAENKFNIEFYYNDSEFNEECICEKIIKGIKKPYECRLFSKVCNPVNPIGPCMVSVEGSCFSYFKYGEYSFDK</sequence>
<comment type="caution">
    <text evidence="4">The sequence shown here is derived from an EMBL/GenBank/DDBJ whole genome shotgun (WGS) entry which is preliminary data.</text>
</comment>
<dbReference type="GO" id="GO:0051604">
    <property type="term" value="P:protein maturation"/>
    <property type="evidence" value="ECO:0007669"/>
    <property type="project" value="TreeGrafter"/>
</dbReference>
<name>A0A1E8F128_9CLOT</name>
<evidence type="ECO:0000313" key="5">
    <source>
        <dbReference type="Proteomes" id="UP000175744"/>
    </source>
</evidence>
<evidence type="ECO:0000256" key="2">
    <source>
        <dbReference type="ARBA" id="ARBA00022723"/>
    </source>
</evidence>
<dbReference type="PANTHER" id="PTHR30149">
    <property type="entry name" value="HYDROGENASE PROTEIN ASSEMBLY PROTEIN HYPD"/>
    <property type="match status" value="1"/>
</dbReference>
<proteinExistence type="inferred from homology"/>
<dbReference type="GO" id="GO:0005506">
    <property type="term" value="F:iron ion binding"/>
    <property type="evidence" value="ECO:0007669"/>
    <property type="project" value="TreeGrafter"/>
</dbReference>
<protein>
    <submittedName>
        <fullName evidence="4">Hydrogenase expression/formation protein HypD</fullName>
    </submittedName>
</protein>
<dbReference type="Proteomes" id="UP000175744">
    <property type="component" value="Unassembled WGS sequence"/>
</dbReference>
<reference evidence="4 5" key="1">
    <citation type="submission" date="2016-06" db="EMBL/GenBank/DDBJ databases">
        <title>Genome sequence of Clostridium acetireducens DSM 10703.</title>
        <authorList>
            <person name="Poehlein A."/>
            <person name="Fluechter S."/>
            <person name="Duerre P."/>
            <person name="Daniel R."/>
        </authorList>
    </citation>
    <scope>NUCLEOTIDE SEQUENCE [LARGE SCALE GENOMIC DNA]</scope>
    <source>
        <strain evidence="4 5">DSM 10703</strain>
    </source>
</reference>
<comment type="similarity">
    <text evidence="1">Belongs to the HypD family.</text>
</comment>
<dbReference type="STRING" id="1121290.CLAOCE_05270"/>
<dbReference type="NCBIfam" id="TIGR00075">
    <property type="entry name" value="hypD"/>
    <property type="match status" value="1"/>
</dbReference>
<dbReference type="GO" id="GO:0051539">
    <property type="term" value="F:4 iron, 4 sulfur cluster binding"/>
    <property type="evidence" value="ECO:0007669"/>
    <property type="project" value="TreeGrafter"/>
</dbReference>
<dbReference type="PATRIC" id="fig|1121290.3.peg.534"/>
<dbReference type="OrthoDB" id="9770424at2"/>
<evidence type="ECO:0000256" key="1">
    <source>
        <dbReference type="ARBA" id="ARBA00007888"/>
    </source>
</evidence>
<evidence type="ECO:0000313" key="4">
    <source>
        <dbReference type="EMBL" id="OFI07122.1"/>
    </source>
</evidence>
<dbReference type="InterPro" id="IPR042243">
    <property type="entry name" value="HypD_1"/>
</dbReference>
<accession>A0A1E8F128</accession>
<dbReference type="Gene3D" id="6.10.20.100">
    <property type="match status" value="1"/>
</dbReference>
<dbReference type="Pfam" id="PF01924">
    <property type="entry name" value="HypD"/>
    <property type="match status" value="1"/>
</dbReference>
<evidence type="ECO:0000256" key="3">
    <source>
        <dbReference type="ARBA" id="ARBA00023004"/>
    </source>
</evidence>
<dbReference type="InterPro" id="IPR002780">
    <property type="entry name" value="Hyd_form_HypD"/>
</dbReference>
<dbReference type="InterPro" id="IPR042244">
    <property type="entry name" value="HypD_2_sf"/>
</dbReference>
<keyword evidence="3" id="KW-0408">Iron</keyword>
<dbReference type="RefSeq" id="WP_070109490.1">
    <property type="nucleotide sequence ID" value="NZ_LZFO01000005.1"/>
</dbReference>
<keyword evidence="5" id="KW-1185">Reference proteome</keyword>
<dbReference type="GO" id="GO:0070025">
    <property type="term" value="F:carbon monoxide binding"/>
    <property type="evidence" value="ECO:0007669"/>
    <property type="project" value="TreeGrafter"/>
</dbReference>
<dbReference type="Gene3D" id="3.40.50.11750">
    <property type="entry name" value="HypD, alpha/beta domain 1"/>
    <property type="match status" value="2"/>
</dbReference>
<dbReference type="AlphaFoldDB" id="A0A1E8F128"/>
<dbReference type="PIRSF" id="PIRSF005622">
    <property type="entry name" value="Hydrgn_mat_hypD"/>
    <property type="match status" value="1"/>
</dbReference>
<organism evidence="4 5">
    <name type="scientific">Clostridium acetireducens DSM 10703</name>
    <dbReference type="NCBI Taxonomy" id="1121290"/>
    <lineage>
        <taxon>Bacteria</taxon>
        <taxon>Bacillati</taxon>
        <taxon>Bacillota</taxon>
        <taxon>Clostridia</taxon>
        <taxon>Eubacteriales</taxon>
        <taxon>Clostridiaceae</taxon>
        <taxon>Clostridium</taxon>
    </lineage>
</organism>
<keyword evidence="2" id="KW-0479">Metal-binding</keyword>
<dbReference type="EMBL" id="LZFO01000005">
    <property type="protein sequence ID" value="OFI07122.1"/>
    <property type="molecule type" value="Genomic_DNA"/>
</dbReference>
<gene>
    <name evidence="4" type="primary">hypD</name>
    <name evidence="4" type="ORF">CLOACE_05270</name>
</gene>